<dbReference type="AlphaFoldDB" id="D8LY39"/>
<dbReference type="GO" id="GO:0004653">
    <property type="term" value="F:polypeptide N-acetylgalactosaminyltransferase activity"/>
    <property type="evidence" value="ECO:0007669"/>
    <property type="project" value="TreeGrafter"/>
</dbReference>
<dbReference type="InParanoid" id="D8LY39"/>
<dbReference type="Gene3D" id="3.90.550.10">
    <property type="entry name" value="Spore Coat Polysaccharide Biosynthesis Protein SpsA, Chain A"/>
    <property type="match status" value="1"/>
</dbReference>
<dbReference type="OrthoDB" id="5988548at2759"/>
<dbReference type="GO" id="GO:0005794">
    <property type="term" value="C:Golgi apparatus"/>
    <property type="evidence" value="ECO:0007669"/>
    <property type="project" value="TreeGrafter"/>
</dbReference>
<name>D8LY39_BLAHO</name>
<evidence type="ECO:0000256" key="2">
    <source>
        <dbReference type="SAM" id="MobiDB-lite"/>
    </source>
</evidence>
<proteinExistence type="predicted"/>
<reference evidence="3" key="1">
    <citation type="submission" date="2010-02" db="EMBL/GenBank/DDBJ databases">
        <title>Sequencing and annotation of the Blastocystis hominis genome.</title>
        <authorList>
            <person name="Wincker P."/>
        </authorList>
    </citation>
    <scope>NUCLEOTIDE SEQUENCE</scope>
    <source>
        <strain evidence="3">Singapore isolate B</strain>
    </source>
</reference>
<accession>D8LY39</accession>
<evidence type="ECO:0000256" key="1">
    <source>
        <dbReference type="ARBA" id="ARBA00023157"/>
    </source>
</evidence>
<gene>
    <name evidence="3" type="ORF">GSBLH_T00000817001</name>
</gene>
<evidence type="ECO:0000313" key="3">
    <source>
        <dbReference type="EMBL" id="CBK20494.2"/>
    </source>
</evidence>
<keyword evidence="1" id="KW-1015">Disulfide bond</keyword>
<dbReference type="PANTHER" id="PTHR11675">
    <property type="entry name" value="N-ACETYLGALACTOSAMINYLTRANSFERASE"/>
    <property type="match status" value="1"/>
</dbReference>
<dbReference type="GO" id="GO:0006493">
    <property type="term" value="P:protein O-linked glycosylation"/>
    <property type="evidence" value="ECO:0007669"/>
    <property type="project" value="TreeGrafter"/>
</dbReference>
<organism evidence="3">
    <name type="scientific">Blastocystis hominis</name>
    <dbReference type="NCBI Taxonomy" id="12968"/>
    <lineage>
        <taxon>Eukaryota</taxon>
        <taxon>Sar</taxon>
        <taxon>Stramenopiles</taxon>
        <taxon>Bigyra</taxon>
        <taxon>Opalozoa</taxon>
        <taxon>Opalinata</taxon>
        <taxon>Blastocystidae</taxon>
        <taxon>Blastocystis</taxon>
    </lineage>
</organism>
<dbReference type="SUPFAM" id="SSF53448">
    <property type="entry name" value="Nucleotide-diphospho-sugar transferases"/>
    <property type="match status" value="1"/>
</dbReference>
<keyword evidence="4" id="KW-1185">Reference proteome</keyword>
<dbReference type="PANTHER" id="PTHR11675:SF126">
    <property type="entry name" value="RICIN B LECTIN DOMAIN-CONTAINING PROTEIN"/>
    <property type="match status" value="1"/>
</dbReference>
<dbReference type="InterPro" id="IPR029044">
    <property type="entry name" value="Nucleotide-diphossugar_trans"/>
</dbReference>
<feature type="region of interest" description="Disordered" evidence="2">
    <location>
        <begin position="1"/>
        <end position="23"/>
    </location>
</feature>
<dbReference type="Proteomes" id="UP000008312">
    <property type="component" value="Unassembled WGS sequence"/>
</dbReference>
<evidence type="ECO:0008006" key="5">
    <source>
        <dbReference type="Google" id="ProtNLM"/>
    </source>
</evidence>
<protein>
    <recommendedName>
        <fullName evidence="5">Glycosyltransferase 2-like domain-containing protein</fullName>
    </recommendedName>
</protein>
<dbReference type="EMBL" id="FN668639">
    <property type="protein sequence ID" value="CBK20494.2"/>
    <property type="molecule type" value="Genomic_DNA"/>
</dbReference>
<dbReference type="GeneID" id="24918107"/>
<dbReference type="RefSeq" id="XP_012894542.1">
    <property type="nucleotide sequence ID" value="XM_013039088.1"/>
</dbReference>
<evidence type="ECO:0000313" key="4">
    <source>
        <dbReference type="Proteomes" id="UP000008312"/>
    </source>
</evidence>
<sequence length="194" mass="22577">MEKTTNRGRGPLESGLRPPSRGDSYSPITMGMFATSKFWWSKGQMDPGMGRWGLENIEISLRTWLCGGRIVVAKDSYVAHLFRTRFAYKVNNNDIIRNKLRVAMVWFDKESQQRFFNASKTKLKNGKPVMNYGDISDRLALKKELNCKPFSWYTEFFQGRAPCGKRERCGKGNTINLKDIKNFDMKKAFYEKDW</sequence>